<evidence type="ECO:0000313" key="1">
    <source>
        <dbReference type="EMBL" id="KAL0484262.1"/>
    </source>
</evidence>
<sequence>MVKSDFDRTSICLRVNKMITLSMITLRLQKLLRKQHQHVECSFFNGNEWVPIRGECLWRNIINQNYKLELRLQNRSREPIKHHNVNNLNITIPSIPMTRRAQLNVPIARQALTTASGEIRKNDHMMSLGTKCTFDELFQLVLIRDLV</sequence>
<reference evidence="1 2" key="1">
    <citation type="submission" date="2024-03" db="EMBL/GenBank/DDBJ databases">
        <title>The Acrasis kona genome and developmental transcriptomes reveal deep origins of eukaryotic multicellular pathways.</title>
        <authorList>
            <person name="Sheikh S."/>
            <person name="Fu C.-J."/>
            <person name="Brown M.W."/>
            <person name="Baldauf S.L."/>
        </authorList>
    </citation>
    <scope>NUCLEOTIDE SEQUENCE [LARGE SCALE GENOMIC DNA]</scope>
    <source>
        <strain evidence="1 2">ATCC MYA-3509</strain>
    </source>
</reference>
<evidence type="ECO:0000313" key="2">
    <source>
        <dbReference type="Proteomes" id="UP001431209"/>
    </source>
</evidence>
<organism evidence="1 2">
    <name type="scientific">Acrasis kona</name>
    <dbReference type="NCBI Taxonomy" id="1008807"/>
    <lineage>
        <taxon>Eukaryota</taxon>
        <taxon>Discoba</taxon>
        <taxon>Heterolobosea</taxon>
        <taxon>Tetramitia</taxon>
        <taxon>Eutetramitia</taxon>
        <taxon>Acrasidae</taxon>
        <taxon>Acrasis</taxon>
    </lineage>
</organism>
<protein>
    <submittedName>
        <fullName evidence="1">Uncharacterized protein</fullName>
    </submittedName>
</protein>
<gene>
    <name evidence="1" type="ORF">AKO1_004804</name>
</gene>
<proteinExistence type="predicted"/>
<comment type="caution">
    <text evidence="1">The sequence shown here is derived from an EMBL/GenBank/DDBJ whole genome shotgun (WGS) entry which is preliminary data.</text>
</comment>
<name>A0AAW2Z389_9EUKA</name>
<dbReference type="AlphaFoldDB" id="A0AAW2Z389"/>
<dbReference type="EMBL" id="JAOPGA020001032">
    <property type="protein sequence ID" value="KAL0484262.1"/>
    <property type="molecule type" value="Genomic_DNA"/>
</dbReference>
<dbReference type="Proteomes" id="UP001431209">
    <property type="component" value="Unassembled WGS sequence"/>
</dbReference>
<keyword evidence="2" id="KW-1185">Reference proteome</keyword>
<accession>A0AAW2Z389</accession>